<sequence length="73" mass="9020">MKRDLYLNRLIERRENGLIKVIIGIRRCGKSYLLFKLYHNYFYKNRIDKSRRIVYDQVTRLRTFLFFMGSIVP</sequence>
<evidence type="ECO:0000313" key="1">
    <source>
        <dbReference type="EMBL" id="NDO68438.1"/>
    </source>
</evidence>
<protein>
    <submittedName>
        <fullName evidence="1">AAA family ATPase</fullName>
    </submittedName>
</protein>
<dbReference type="AlphaFoldDB" id="A0A9X5H5T5"/>
<dbReference type="InterPro" id="IPR027417">
    <property type="entry name" value="P-loop_NTPase"/>
</dbReference>
<dbReference type="SUPFAM" id="SSF52540">
    <property type="entry name" value="P-loop containing nucleoside triphosphate hydrolases"/>
    <property type="match status" value="1"/>
</dbReference>
<organism evidence="1 2">
    <name type="scientific">Schaedlerella arabinosiphila</name>
    <dbReference type="NCBI Taxonomy" id="2044587"/>
    <lineage>
        <taxon>Bacteria</taxon>
        <taxon>Bacillati</taxon>
        <taxon>Bacillota</taxon>
        <taxon>Clostridia</taxon>
        <taxon>Lachnospirales</taxon>
        <taxon>Lachnospiraceae</taxon>
        <taxon>Schaedlerella</taxon>
    </lineage>
</organism>
<dbReference type="EMBL" id="VIRB01000046">
    <property type="protein sequence ID" value="NDO68438.1"/>
    <property type="molecule type" value="Genomic_DNA"/>
</dbReference>
<proteinExistence type="predicted"/>
<comment type="caution">
    <text evidence="1">The sequence shown here is derived from an EMBL/GenBank/DDBJ whole genome shotgun (WGS) entry which is preliminary data.</text>
</comment>
<dbReference type="OrthoDB" id="9801684at2"/>
<gene>
    <name evidence="1" type="ORF">FMM80_06950</name>
</gene>
<reference evidence="1 2" key="1">
    <citation type="submission" date="2019-07" db="EMBL/GenBank/DDBJ databases">
        <title>Draft genome sequences of 15 bacterial species constituting the stable defined intestinal microbiota of the GM15 gnotobiotic mouse model.</title>
        <authorList>
            <person name="Elie C."/>
            <person name="Mathieu A."/>
            <person name="Saliou A."/>
            <person name="Darnaud M."/>
            <person name="Leulier F."/>
            <person name="Tamellini A."/>
        </authorList>
    </citation>
    <scope>NUCLEOTIDE SEQUENCE [LARGE SCALE GENOMIC DNA]</scope>
    <source>
        <strain evidence="2">ASF 502</strain>
    </source>
</reference>
<evidence type="ECO:0000313" key="2">
    <source>
        <dbReference type="Proteomes" id="UP000474104"/>
    </source>
</evidence>
<dbReference type="Proteomes" id="UP000474104">
    <property type="component" value="Unassembled WGS sequence"/>
</dbReference>
<name>A0A9X5H5T5_9FIRM</name>
<accession>A0A9X5H5T5</accession>